<organism evidence="1 2">
    <name type="scientific">Ewingella americana</name>
    <dbReference type="NCBI Taxonomy" id="41202"/>
    <lineage>
        <taxon>Bacteria</taxon>
        <taxon>Pseudomonadati</taxon>
        <taxon>Pseudomonadota</taxon>
        <taxon>Gammaproteobacteria</taxon>
        <taxon>Enterobacterales</taxon>
        <taxon>Yersiniaceae</taxon>
        <taxon>Ewingella</taxon>
    </lineage>
</organism>
<dbReference type="Proteomes" id="UP000317663">
    <property type="component" value="Unassembled WGS sequence"/>
</dbReference>
<evidence type="ECO:0000313" key="1">
    <source>
        <dbReference type="EMBL" id="TPG56826.1"/>
    </source>
</evidence>
<keyword evidence="2" id="KW-1185">Reference proteome</keyword>
<comment type="caution">
    <text evidence="1">The sequence shown here is derived from an EMBL/GenBank/DDBJ whole genome shotgun (WGS) entry which is preliminary data.</text>
</comment>
<dbReference type="AlphaFoldDB" id="A0A502G6M6"/>
<sequence length="85" mass="9481">MCKKLKDVITVIDVGMANKGLLQVPHQLPHPVRNLDMSIAGGGGRKFHEAVQASQKMFMLDEYWRVGSQDVIRLSQRPSKGGLHE</sequence>
<dbReference type="RefSeq" id="WP_140475209.1">
    <property type="nucleotide sequence ID" value="NZ_RCZD01000016.1"/>
</dbReference>
<evidence type="ECO:0000313" key="2">
    <source>
        <dbReference type="Proteomes" id="UP000317663"/>
    </source>
</evidence>
<name>A0A502G6M6_9GAMM</name>
<reference evidence="1 2" key="1">
    <citation type="journal article" date="2019" name="Environ. Microbiol.">
        <title>Species interactions and distinct microbial communities in high Arctic permafrost affected cryosols are associated with the CH4 and CO2 gas fluxes.</title>
        <authorList>
            <person name="Altshuler I."/>
            <person name="Hamel J."/>
            <person name="Turney S."/>
            <person name="Magnuson E."/>
            <person name="Levesque R."/>
            <person name="Greer C."/>
            <person name="Whyte L.G."/>
        </authorList>
    </citation>
    <scope>NUCLEOTIDE SEQUENCE [LARGE SCALE GENOMIC DNA]</scope>
    <source>
        <strain evidence="1 2">E4</strain>
    </source>
</reference>
<accession>A0A502G6M6</accession>
<gene>
    <name evidence="1" type="ORF">EAH77_22400</name>
</gene>
<proteinExistence type="predicted"/>
<protein>
    <submittedName>
        <fullName evidence="1">Uncharacterized protein</fullName>
    </submittedName>
</protein>
<dbReference type="EMBL" id="RCZD01000016">
    <property type="protein sequence ID" value="TPG56826.1"/>
    <property type="molecule type" value="Genomic_DNA"/>
</dbReference>